<evidence type="ECO:0000313" key="1">
    <source>
        <dbReference type="EMBL" id="CCG43258.1"/>
    </source>
</evidence>
<dbReference type="Proteomes" id="UP000004169">
    <property type="component" value="Unassembled WGS sequence"/>
</dbReference>
<dbReference type="EMBL" id="CAHP01000060">
    <property type="protein sequence ID" value="CCG43258.1"/>
    <property type="molecule type" value="Genomic_DNA"/>
</dbReference>
<keyword evidence="2" id="KW-1185">Reference proteome</keyword>
<dbReference type="AlphaFoldDB" id="H8FY20"/>
<comment type="caution">
    <text evidence="1">The sequence shown here is derived from an EMBL/GenBank/DDBJ whole genome shotgun (WGS) entry which is preliminary data.</text>
</comment>
<reference evidence="1 2" key="1">
    <citation type="journal article" date="2012" name="J. Bacteriol.">
        <title>Draft Genome Sequence of the Purple Photosynthetic Bacterium Phaeospirillum molischianum DSM120, a Particularly Versatile Bacterium.</title>
        <authorList>
            <person name="Duquesne K."/>
            <person name="Prima V."/>
            <person name="Ji B."/>
            <person name="Rouy Z."/>
            <person name="Medigue C."/>
            <person name="Talla E."/>
            <person name="Sturgis J.N."/>
        </authorList>
    </citation>
    <scope>NUCLEOTIDE SEQUENCE [LARGE SCALE GENOMIC DNA]</scope>
    <source>
        <strain evidence="2">DSM120</strain>
    </source>
</reference>
<evidence type="ECO:0000313" key="2">
    <source>
        <dbReference type="Proteomes" id="UP000004169"/>
    </source>
</evidence>
<dbReference type="RefSeq" id="WP_002731322.1">
    <property type="nucleotide sequence ID" value="NZ_CAHP01000060.1"/>
</dbReference>
<proteinExistence type="predicted"/>
<sequence length="96" mass="10724">MNEAGVSPKHLAVLYRIDRRMVKLWQMPQLLVALSRDELPRAAADLASRELHNQREANAMVATISMLPTELRRSQSLIEALGRAFELSYGVGGTVH</sequence>
<gene>
    <name evidence="1" type="ORF">PHAMO_80049</name>
</gene>
<accession>H8FY20</accession>
<organism evidence="1 2">
    <name type="scientific">Magnetospirillum molischianum DSM 120</name>
    <dbReference type="NCBI Taxonomy" id="1150626"/>
    <lineage>
        <taxon>Bacteria</taxon>
        <taxon>Pseudomonadati</taxon>
        <taxon>Pseudomonadota</taxon>
        <taxon>Alphaproteobacteria</taxon>
        <taxon>Rhodospirillales</taxon>
        <taxon>Rhodospirillaceae</taxon>
        <taxon>Magnetospirillum</taxon>
    </lineage>
</organism>
<protein>
    <submittedName>
        <fullName evidence="1">Uncharacterized protein</fullName>
    </submittedName>
</protein>
<name>H8FY20_MAGML</name>